<evidence type="ECO:0000259" key="3">
    <source>
        <dbReference type="Pfam" id="PF05368"/>
    </source>
</evidence>
<accession>A0AA88GHE9</accession>
<dbReference type="RefSeq" id="XP_044543350.1">
    <property type="nucleotide sequence ID" value="XM_044686622.1"/>
</dbReference>
<dbReference type="Pfam" id="PF05368">
    <property type="entry name" value="NmrA"/>
    <property type="match status" value="1"/>
</dbReference>
<dbReference type="SUPFAM" id="SSF51735">
    <property type="entry name" value="NAD(P)-binding Rossmann-fold domains"/>
    <property type="match status" value="1"/>
</dbReference>
<keyword evidence="5" id="KW-1185">Reference proteome</keyword>
<dbReference type="AlphaFoldDB" id="A0AA88GHE9"/>
<dbReference type="EMBL" id="PYSW02000047">
    <property type="protein sequence ID" value="KAG2374176.1"/>
    <property type="molecule type" value="Genomic_DNA"/>
</dbReference>
<dbReference type="Proteomes" id="UP000816034">
    <property type="component" value="Unassembled WGS sequence"/>
</dbReference>
<reference evidence="4 5" key="1">
    <citation type="journal article" date="2018" name="BMC Genomics">
        <title>The genome of Naegleria lovaniensis, the basis for a comparative approach to unravel pathogenicity factors of the human pathogenic amoeba N. fowleri.</title>
        <authorList>
            <person name="Liechti N."/>
            <person name="Schurch N."/>
            <person name="Bruggmann R."/>
            <person name="Wittwer M."/>
        </authorList>
    </citation>
    <scope>NUCLEOTIDE SEQUENCE [LARGE SCALE GENOMIC DNA]</scope>
    <source>
        <strain evidence="4 5">ATCC 30569</strain>
    </source>
</reference>
<evidence type="ECO:0000313" key="4">
    <source>
        <dbReference type="EMBL" id="KAG2374176.1"/>
    </source>
</evidence>
<dbReference type="InterPro" id="IPR008030">
    <property type="entry name" value="NmrA-like"/>
</dbReference>
<dbReference type="InterPro" id="IPR051609">
    <property type="entry name" value="NmrA/Isoflavone_reductase-like"/>
</dbReference>
<dbReference type="Gene3D" id="3.40.50.720">
    <property type="entry name" value="NAD(P)-binding Rossmann-like Domain"/>
    <property type="match status" value="1"/>
</dbReference>
<name>A0AA88GHE9_NAELO</name>
<evidence type="ECO:0000256" key="1">
    <source>
        <dbReference type="ARBA" id="ARBA00022857"/>
    </source>
</evidence>
<evidence type="ECO:0000313" key="5">
    <source>
        <dbReference type="Proteomes" id="UP000816034"/>
    </source>
</evidence>
<protein>
    <recommendedName>
        <fullName evidence="3">NmrA-like domain-containing protein</fullName>
    </recommendedName>
</protein>
<organism evidence="4 5">
    <name type="scientific">Naegleria lovaniensis</name>
    <name type="common">Amoeba</name>
    <dbReference type="NCBI Taxonomy" id="51637"/>
    <lineage>
        <taxon>Eukaryota</taxon>
        <taxon>Discoba</taxon>
        <taxon>Heterolobosea</taxon>
        <taxon>Tetramitia</taxon>
        <taxon>Eutetramitia</taxon>
        <taxon>Vahlkampfiidae</taxon>
        <taxon>Naegleria</taxon>
    </lineage>
</organism>
<dbReference type="PANTHER" id="PTHR47706">
    <property type="entry name" value="NMRA-LIKE FAMILY PROTEIN"/>
    <property type="match status" value="1"/>
</dbReference>
<dbReference type="GeneID" id="68103467"/>
<proteinExistence type="predicted"/>
<sequence length="259" mass="29007">MQISQPNNTSYSNVFIVGSTGTVGQHVTRAFLMDHPHVHVQILVREESQDKVQEFQQLGARIVVGDLQTISEQELVQLLQGVDVVVSTVSGTLQVTWDGQLKLLNASLKAKVKKCIPSSFGANYEKLEYLYGELILNNPKKQISEALVKSGLEYVLIHTGFFYPYAAMPGFLLDYDPDNHLVRYVHDMNTRIQMIDLEDAGRMTAEAALRKDIKNRSVIIKGDDLTIQEQAQQVFGSDVKFQQGSTLSELKIKLINGRV</sequence>
<dbReference type="GO" id="GO:0016491">
    <property type="term" value="F:oxidoreductase activity"/>
    <property type="evidence" value="ECO:0007669"/>
    <property type="project" value="UniProtKB-KW"/>
</dbReference>
<feature type="domain" description="NmrA-like" evidence="3">
    <location>
        <begin position="12"/>
        <end position="240"/>
    </location>
</feature>
<evidence type="ECO:0000256" key="2">
    <source>
        <dbReference type="ARBA" id="ARBA00023002"/>
    </source>
</evidence>
<keyword evidence="1" id="KW-0521">NADP</keyword>
<comment type="caution">
    <text evidence="4">The sequence shown here is derived from an EMBL/GenBank/DDBJ whole genome shotgun (WGS) entry which is preliminary data.</text>
</comment>
<dbReference type="InterPro" id="IPR036291">
    <property type="entry name" value="NAD(P)-bd_dom_sf"/>
</dbReference>
<gene>
    <name evidence="4" type="ORF">C9374_011013</name>
</gene>
<dbReference type="PANTHER" id="PTHR47706:SF9">
    <property type="entry name" value="NMRA-LIKE DOMAIN-CONTAINING PROTEIN-RELATED"/>
    <property type="match status" value="1"/>
</dbReference>
<keyword evidence="2" id="KW-0560">Oxidoreductase</keyword>